<dbReference type="EMBL" id="KL438289">
    <property type="protein sequence ID" value="KFW93477.1"/>
    <property type="molecule type" value="Genomic_DNA"/>
</dbReference>
<feature type="compositionally biased region" description="Low complexity" evidence="2">
    <location>
        <begin position="336"/>
        <end position="346"/>
    </location>
</feature>
<feature type="compositionally biased region" description="Basic and acidic residues" evidence="2">
    <location>
        <begin position="1270"/>
        <end position="1293"/>
    </location>
</feature>
<feature type="non-terminal residue" evidence="4">
    <location>
        <position position="1"/>
    </location>
</feature>
<evidence type="ECO:0000256" key="2">
    <source>
        <dbReference type="SAM" id="MobiDB-lite"/>
    </source>
</evidence>
<evidence type="ECO:0000259" key="3">
    <source>
        <dbReference type="Pfam" id="PF15308"/>
    </source>
</evidence>
<evidence type="ECO:0000313" key="4">
    <source>
        <dbReference type="EMBL" id="KFW93477.1"/>
    </source>
</evidence>
<feature type="compositionally biased region" description="Basic and acidic residues" evidence="2">
    <location>
        <begin position="469"/>
        <end position="478"/>
    </location>
</feature>
<feature type="compositionally biased region" description="Polar residues" evidence="2">
    <location>
        <begin position="838"/>
        <end position="847"/>
    </location>
</feature>
<dbReference type="Pfam" id="PF15308">
    <property type="entry name" value="CEP170_C"/>
    <property type="match status" value="1"/>
</dbReference>
<protein>
    <submittedName>
        <fullName evidence="4">Centrosomal protein of 170 kDa protein B</fullName>
    </submittedName>
</protein>
<evidence type="ECO:0000256" key="1">
    <source>
        <dbReference type="ARBA" id="ARBA00010436"/>
    </source>
</evidence>
<feature type="compositionally biased region" description="Polar residues" evidence="2">
    <location>
        <begin position="479"/>
        <end position="493"/>
    </location>
</feature>
<gene>
    <name evidence="4" type="ORF">N336_12623</name>
</gene>
<feature type="region of interest" description="Disordered" evidence="2">
    <location>
        <begin position="815"/>
        <end position="1078"/>
    </location>
</feature>
<dbReference type="Proteomes" id="UP000053238">
    <property type="component" value="Unassembled WGS sequence"/>
</dbReference>
<feature type="domain" description="CEP170 C-terminal" evidence="3">
    <location>
        <begin position="725"/>
        <end position="1394"/>
    </location>
</feature>
<sequence length="1454" mass="160191">ETNTYRTPLYGQPSWWGEDDANNKEDRRQEEHYPERSKEITQHEEELNGNISAYRDSQEQSVFAFRREPSYFEIPTKEFQQPSKSPETQVHEIPTKDVDAIVAPVVQSHASFTIEFDDGTPGKIKIKDHVTKFSLRQRRPYSKEPAHTEVMSAESKVADWLVQNDPSLMRRQSPGDDVYSTKSDLPVHVRTLKGNRHEDGTQSDSEDPVAPKAEKETTTGSERATEQTRLQRQMRRDPHEMLHNKQAFVIEFFEDTPRKKRSQSFTHSAHSSQSDTDPGLKTKVEKRKNVLPAEKLGNVVPPAHLGAQAGKPSNSSSGTQRTSSFKREKTEDRINSSSSSASRASAKTYGSIGRKSKMAQDFMAEYLRETAQSGKPSAEKPAPLPMPVAPHVVISSEPESASAPPPEVKSAQSRRNDEEDSVSETGTYTIETESQDKEVEEARKMIDQVFGVLESPEFSRISSAFRPIIKGEKDDSGSHQHLISENGTSQKSPLLQAFASKAVSGSQADAQVRAMSAASQGSQKWVSRWASLADSYSDSGSASGQGDGGAAPKSSEPENAVPLRTRRLLPQLPPSDKSDSPTPTVLVCQESYSEVTKRTIVKDHCVETYGDPSSRLFIQEDLDPDSLSDASRSDDGFSAEKGKKYKENNKMLEQMGEETKSESRQPGASRVSNVRAVSEPVSTSFYIDKDGKDQEFSFKSAGTLVPGKPPVKDVSAYINASGKVVISLHQSLPQDQENVAGKETSSFVRQESFTKDKSSSGVPQNKLPHISSHPLLKDLEAVRSTRMDFGQETHLLLKDTETALAALEAKLLGQSQQLEPSETAGQLEDSLSGDSDVDTASTVSLVSGKNVPVSAPKRKAVASLQKEKSSSTPSIQDQCGQPSARDRLTEKRKTQAPETSNRVETTKRFQMKRSAGARGSLDFTDDERSSSLPYLPVPDAVVSDHEHSVTRPVPRRKPFTQPTKEDHSKTTSNVQKIQQVLTRSNSLSTPRPTRASKLRRARLGDASDNECVDTEKTVSNPEATAPGPKQSTETKKLSRLDILAMPRKRAGSFTVPSDSETAQSRSGFSGRSVESCRKTGVLDVRAAARKTADVADAFKDFLKRVANHNSFQHSQRRPQGSDYTSTSEEEYGSNHSSPKHKRSHTSTATQTPRIRGSGLSKQKHNGRETDDDEDFDDHPDPYNFMVQTAEIAEIARLSQTLVKDVAILAREIHDVAGDGDSQSSSGTGPSTSFSSVPNTPASTISAREELVQHIPEASLNYQKVPPGSVELKDFDQNMNDNREEDPSRKTRTRNREEAVIFDNLMLNPVSQLSHTIRENTENLAEKMKILFQNSERTWEEMEAKINSENEVPILKTSNKEISSILKELRRVQKQLEVINAIIDPAGNLDVVASNKASSAAKQSTATKVRTANTSGSTLETLSPAQTRNYTQKSNCGSSTLQDSNFIPDGEKYVI</sequence>
<name>A0A093RBN2_PHACA</name>
<feature type="region of interest" description="Disordered" evidence="2">
    <location>
        <begin position="1216"/>
        <end position="1240"/>
    </location>
</feature>
<proteinExistence type="inferred from homology"/>
<feature type="region of interest" description="Disordered" evidence="2">
    <location>
        <begin position="1"/>
        <end position="44"/>
    </location>
</feature>
<feature type="region of interest" description="Disordered" evidence="2">
    <location>
        <begin position="535"/>
        <end position="585"/>
    </location>
</feature>
<feature type="region of interest" description="Disordered" evidence="2">
    <location>
        <begin position="165"/>
        <end position="439"/>
    </location>
</feature>
<keyword evidence="5" id="KW-1185">Reference proteome</keyword>
<feature type="region of interest" description="Disordered" evidence="2">
    <location>
        <begin position="612"/>
        <end position="675"/>
    </location>
</feature>
<accession>A0A093RBN2</accession>
<dbReference type="InterPro" id="IPR051176">
    <property type="entry name" value="Cent_Immune-Sig_Mod"/>
</dbReference>
<feature type="compositionally biased region" description="Low complexity" evidence="2">
    <location>
        <begin position="1218"/>
        <end position="1235"/>
    </location>
</feature>
<feature type="non-terminal residue" evidence="4">
    <location>
        <position position="1454"/>
    </location>
</feature>
<feature type="compositionally biased region" description="Polar residues" evidence="2">
    <location>
        <begin position="263"/>
        <end position="276"/>
    </location>
</feature>
<feature type="compositionally biased region" description="Polar residues" evidence="2">
    <location>
        <begin position="423"/>
        <end position="432"/>
    </location>
</feature>
<reference evidence="4 5" key="1">
    <citation type="submission" date="2014-04" db="EMBL/GenBank/DDBJ databases">
        <title>Genome evolution of avian class.</title>
        <authorList>
            <person name="Zhang G."/>
            <person name="Li C."/>
        </authorList>
    </citation>
    <scope>NUCLEOTIDE SEQUENCE [LARGE SCALE GENOMIC DNA]</scope>
    <source>
        <strain evidence="4">BGI_N336</strain>
    </source>
</reference>
<feature type="compositionally biased region" description="Polar residues" evidence="2">
    <location>
        <begin position="870"/>
        <end position="881"/>
    </location>
</feature>
<feature type="compositionally biased region" description="Basic and acidic residues" evidence="2">
    <location>
        <begin position="884"/>
        <end position="895"/>
    </location>
</feature>
<feature type="region of interest" description="Disordered" evidence="2">
    <location>
        <begin position="1109"/>
        <end position="1182"/>
    </location>
</feature>
<feature type="compositionally biased region" description="Polar residues" evidence="2">
    <location>
        <begin position="970"/>
        <end position="991"/>
    </location>
</feature>
<dbReference type="PANTHER" id="PTHR15715">
    <property type="entry name" value="CENTROSOMAL PROTEIN OF 170 KDA"/>
    <property type="match status" value="1"/>
</dbReference>
<feature type="compositionally biased region" description="Polar residues" evidence="2">
    <location>
        <begin position="736"/>
        <end position="751"/>
    </location>
</feature>
<dbReference type="PANTHER" id="PTHR15715:SF18">
    <property type="entry name" value="CENTROSOMAL PROTEIN OF 170 KDA PROTEIN B"/>
    <property type="match status" value="1"/>
</dbReference>
<feature type="region of interest" description="Disordered" evidence="2">
    <location>
        <begin position="736"/>
        <end position="772"/>
    </location>
</feature>
<feature type="region of interest" description="Disordered" evidence="2">
    <location>
        <begin position="469"/>
        <end position="523"/>
    </location>
</feature>
<evidence type="ECO:0000313" key="5">
    <source>
        <dbReference type="Proteomes" id="UP000053238"/>
    </source>
</evidence>
<organism evidence="4 5">
    <name type="scientific">Phalacrocorax carbo</name>
    <name type="common">Great cormorant</name>
    <name type="synonym">Pelecanus carbo</name>
    <dbReference type="NCBI Taxonomy" id="9209"/>
    <lineage>
        <taxon>Eukaryota</taxon>
        <taxon>Metazoa</taxon>
        <taxon>Chordata</taxon>
        <taxon>Craniata</taxon>
        <taxon>Vertebrata</taxon>
        <taxon>Euteleostomi</taxon>
        <taxon>Archelosauria</taxon>
        <taxon>Archosauria</taxon>
        <taxon>Dinosauria</taxon>
        <taxon>Saurischia</taxon>
        <taxon>Theropoda</taxon>
        <taxon>Coelurosauria</taxon>
        <taxon>Aves</taxon>
        <taxon>Neognathae</taxon>
        <taxon>Neoaves</taxon>
        <taxon>Aequornithes</taxon>
        <taxon>Suliformes</taxon>
        <taxon>Phalacrocoracidae</taxon>
        <taxon>Phalacrocorax</taxon>
    </lineage>
</organism>
<dbReference type="InterPro" id="IPR029300">
    <property type="entry name" value="CEP170_C"/>
</dbReference>
<feature type="compositionally biased region" description="Polar residues" evidence="2">
    <location>
        <begin position="218"/>
        <end position="231"/>
    </location>
</feature>
<feature type="compositionally biased region" description="Basic and acidic residues" evidence="2">
    <location>
        <begin position="325"/>
        <end position="334"/>
    </location>
</feature>
<feature type="region of interest" description="Disordered" evidence="2">
    <location>
        <begin position="1258"/>
        <end position="1293"/>
    </location>
</feature>
<feature type="compositionally biased region" description="Polar residues" evidence="2">
    <location>
        <begin position="1109"/>
        <end position="1126"/>
    </location>
</feature>
<feature type="compositionally biased region" description="Basic and acidic residues" evidence="2">
    <location>
        <begin position="631"/>
        <end position="650"/>
    </location>
</feature>
<feature type="compositionally biased region" description="Low complexity" evidence="2">
    <location>
        <begin position="313"/>
        <end position="323"/>
    </location>
</feature>
<feature type="compositionally biased region" description="Basic and acidic residues" evidence="2">
    <location>
        <begin position="21"/>
        <end position="44"/>
    </location>
</feature>
<feature type="compositionally biased region" description="Polar residues" evidence="2">
    <location>
        <begin position="815"/>
        <end position="824"/>
    </location>
</feature>
<comment type="similarity">
    <text evidence="1">Belongs to the CEP170 family.</text>
</comment>
<feature type="compositionally biased region" description="Basic and acidic residues" evidence="2">
    <location>
        <begin position="234"/>
        <end position="243"/>
    </location>
</feature>
<feature type="compositionally biased region" description="Polar residues" evidence="2">
    <location>
        <begin position="1054"/>
        <end position="1069"/>
    </location>
</feature>